<dbReference type="OrthoDB" id="248951at2759"/>
<accession>A0A0N1HVA0</accession>
<protein>
    <submittedName>
        <fullName evidence="2">Uncharacterized protein</fullName>
    </submittedName>
</protein>
<feature type="region of interest" description="Disordered" evidence="1">
    <location>
        <begin position="100"/>
        <end position="121"/>
    </location>
</feature>
<organism evidence="2 3">
    <name type="scientific">Leptomonas seymouri</name>
    <dbReference type="NCBI Taxonomy" id="5684"/>
    <lineage>
        <taxon>Eukaryota</taxon>
        <taxon>Discoba</taxon>
        <taxon>Euglenozoa</taxon>
        <taxon>Kinetoplastea</taxon>
        <taxon>Metakinetoplastina</taxon>
        <taxon>Trypanosomatida</taxon>
        <taxon>Trypanosomatidae</taxon>
        <taxon>Leishmaniinae</taxon>
        <taxon>Leptomonas</taxon>
    </lineage>
</organism>
<evidence type="ECO:0000313" key="2">
    <source>
        <dbReference type="EMBL" id="KPI84432.1"/>
    </source>
</evidence>
<dbReference type="OMA" id="AKTEWIV"/>
<sequence length="121" mass="14326">MSLRAKQQATEVALQHFLKTERVVRLECERREAKARLKVIDTMSAELDEQLMYVAQFKKEWMLSRRAMEVARQSLMGEEDTRRAYLEDEYVRGMNSLIRHQHLSSSTRPNAKQRTVERSQV</sequence>
<dbReference type="VEuPathDB" id="TriTrypDB:Lsey_0259_0080"/>
<keyword evidence="3" id="KW-1185">Reference proteome</keyword>
<dbReference type="EMBL" id="LJSK01000259">
    <property type="protein sequence ID" value="KPI84432.1"/>
    <property type="molecule type" value="Genomic_DNA"/>
</dbReference>
<evidence type="ECO:0000256" key="1">
    <source>
        <dbReference type="SAM" id="MobiDB-lite"/>
    </source>
</evidence>
<proteinExistence type="predicted"/>
<name>A0A0N1HVA0_LEPSE</name>
<reference evidence="2 3" key="1">
    <citation type="journal article" date="2015" name="PLoS Pathog.">
        <title>Leptomonas seymouri: Adaptations to the Dixenous Life Cycle Analyzed by Genome Sequencing, Transcriptome Profiling and Co-infection with Leishmania donovani.</title>
        <authorList>
            <person name="Kraeva N."/>
            <person name="Butenko A."/>
            <person name="Hlavacova J."/>
            <person name="Kostygov A."/>
            <person name="Myskova J."/>
            <person name="Grybchuk D."/>
            <person name="Lestinova T."/>
            <person name="Votypka J."/>
            <person name="Volf P."/>
            <person name="Opperdoes F."/>
            <person name="Flegontov P."/>
            <person name="Lukes J."/>
            <person name="Yurchenko V."/>
        </authorList>
    </citation>
    <scope>NUCLEOTIDE SEQUENCE [LARGE SCALE GENOMIC DNA]</scope>
    <source>
        <strain evidence="2 3">ATCC 30220</strain>
    </source>
</reference>
<dbReference type="Proteomes" id="UP000038009">
    <property type="component" value="Unassembled WGS sequence"/>
</dbReference>
<comment type="caution">
    <text evidence="2">The sequence shown here is derived from an EMBL/GenBank/DDBJ whole genome shotgun (WGS) entry which is preliminary data.</text>
</comment>
<evidence type="ECO:0000313" key="3">
    <source>
        <dbReference type="Proteomes" id="UP000038009"/>
    </source>
</evidence>
<dbReference type="AlphaFoldDB" id="A0A0N1HVA0"/>
<feature type="compositionally biased region" description="Polar residues" evidence="1">
    <location>
        <begin position="103"/>
        <end position="113"/>
    </location>
</feature>
<gene>
    <name evidence="2" type="ORF">ABL78_6514</name>
</gene>